<feature type="region of interest" description="Disordered" evidence="1">
    <location>
        <begin position="16"/>
        <end position="46"/>
    </location>
</feature>
<evidence type="ECO:0000313" key="3">
    <source>
        <dbReference type="Proteomes" id="UP001189122"/>
    </source>
</evidence>
<evidence type="ECO:0000256" key="1">
    <source>
        <dbReference type="SAM" id="MobiDB-lite"/>
    </source>
</evidence>
<reference evidence="2 3" key="1">
    <citation type="submission" date="2019-12" db="EMBL/GenBank/DDBJ databases">
        <authorList>
            <person name="Scholz U."/>
            <person name="Mascher M."/>
            <person name="Fiebig A."/>
        </authorList>
    </citation>
    <scope>NUCLEOTIDE SEQUENCE</scope>
</reference>
<feature type="compositionally biased region" description="Low complexity" evidence="1">
    <location>
        <begin position="350"/>
        <end position="363"/>
    </location>
</feature>
<dbReference type="AlphaFoldDB" id="A0A7I8IC50"/>
<dbReference type="Proteomes" id="UP001189122">
    <property type="component" value="Unassembled WGS sequence"/>
</dbReference>
<protein>
    <submittedName>
        <fullName evidence="2">Uncharacterized protein</fullName>
    </submittedName>
</protein>
<dbReference type="PANTHER" id="PTHR33318:SF4">
    <property type="entry name" value="OS04G0511700 PROTEIN"/>
    <property type="match status" value="1"/>
</dbReference>
<dbReference type="EMBL" id="CACRZD030000002">
    <property type="protein sequence ID" value="CAA6655326.1"/>
    <property type="molecule type" value="Genomic_DNA"/>
</dbReference>
<keyword evidence="3" id="KW-1185">Reference proteome</keyword>
<gene>
    <name evidence="2" type="ORF">SI7747_02001866</name>
</gene>
<feature type="compositionally biased region" description="Polar residues" evidence="1">
    <location>
        <begin position="136"/>
        <end position="146"/>
    </location>
</feature>
<dbReference type="GO" id="GO:0007142">
    <property type="term" value="P:male meiosis II"/>
    <property type="evidence" value="ECO:0007669"/>
    <property type="project" value="InterPro"/>
</dbReference>
<dbReference type="EMBL" id="LR743589">
    <property type="protein sequence ID" value="CAA2615613.1"/>
    <property type="molecule type" value="Genomic_DNA"/>
</dbReference>
<dbReference type="InterPro" id="IPR039300">
    <property type="entry name" value="JASON"/>
</dbReference>
<proteinExistence type="predicted"/>
<feature type="compositionally biased region" description="Polar residues" evidence="1">
    <location>
        <begin position="388"/>
        <end position="407"/>
    </location>
</feature>
<name>A0A7I8IC50_SPIIN</name>
<feature type="region of interest" description="Disordered" evidence="1">
    <location>
        <begin position="69"/>
        <end position="189"/>
    </location>
</feature>
<evidence type="ECO:0000313" key="2">
    <source>
        <dbReference type="EMBL" id="CAA2615613.1"/>
    </source>
</evidence>
<feature type="compositionally biased region" description="Polar residues" evidence="1">
    <location>
        <begin position="289"/>
        <end position="331"/>
    </location>
</feature>
<organism evidence="2">
    <name type="scientific">Spirodela intermedia</name>
    <name type="common">Intermediate duckweed</name>
    <dbReference type="NCBI Taxonomy" id="51605"/>
    <lineage>
        <taxon>Eukaryota</taxon>
        <taxon>Viridiplantae</taxon>
        <taxon>Streptophyta</taxon>
        <taxon>Embryophyta</taxon>
        <taxon>Tracheophyta</taxon>
        <taxon>Spermatophyta</taxon>
        <taxon>Magnoliopsida</taxon>
        <taxon>Liliopsida</taxon>
        <taxon>Araceae</taxon>
        <taxon>Lemnoideae</taxon>
        <taxon>Spirodela</taxon>
    </lineage>
</organism>
<dbReference type="PANTHER" id="PTHR33318">
    <property type="entry name" value="ASPARTYL/GLUTAMYL-TRNA(ASN/GLN) AMIDOTRANSFERASE SUBUNIT"/>
    <property type="match status" value="1"/>
</dbReference>
<sequence length="414" mass="45251">MGCFLACFGGPKDQKRRKAVHRIPPRERASAANLPPALPPQYLGSSPLLKAPQLPKLLPAEALVPDSNLQLRDEGGKSSFSSPKKKVTFDLNVMTYDQIPTAHDGEAESSSLEVREEEEEEEEKNTREGDGLAPPSSANHRYQNCLTDDEEDDYDYNDDDDCDDGDEEEEGGGDCDDGENEEEESYDSYFSLQMEKERQQAFNEVSSAAKPIACCSPDRKPAAPVLAAASQTGGRDRSQYVHSVLNPVENLSQWKSVKAKTGSQPLKNPRKENISLEGGLELPDFKLQMRSQKISGDSTSPSPISVDASLSNWLPSSGNLENSPCRSNSSVSREERPILGALTAEDLKKSPASSFSPRKSPSRSPDDMPILGTVGSYWSRTNLERDSGSSQRSPSDNSTKGIPNTTSKYREVSL</sequence>
<feature type="region of interest" description="Disordered" evidence="1">
    <location>
        <begin position="258"/>
        <end position="414"/>
    </location>
</feature>
<accession>A0A7I8IC50</accession>
<feature type="compositionally biased region" description="Acidic residues" evidence="1">
    <location>
        <begin position="147"/>
        <end position="186"/>
    </location>
</feature>